<feature type="transmembrane region" description="Helical" evidence="6">
    <location>
        <begin position="46"/>
        <end position="67"/>
    </location>
</feature>
<name>A0A139WET6_TRICA</name>
<reference evidence="7 8" key="2">
    <citation type="journal article" date="2010" name="Nucleic Acids Res.">
        <title>BeetleBase in 2010: revisions to provide comprehensive genomic information for Tribolium castaneum.</title>
        <authorList>
            <person name="Kim H.S."/>
            <person name="Murphy T."/>
            <person name="Xia J."/>
            <person name="Caragea D."/>
            <person name="Park Y."/>
            <person name="Beeman R.W."/>
            <person name="Lorenzen M.D."/>
            <person name="Butcher S."/>
            <person name="Manak J.R."/>
            <person name="Brown S.J."/>
        </authorList>
    </citation>
    <scope>GENOME REANNOTATION</scope>
    <source>
        <strain evidence="7 8">Georgia GA2</strain>
    </source>
</reference>
<dbReference type="AlphaFoldDB" id="A0A139WET6"/>
<comment type="subcellular location">
    <subcellularLocation>
        <location evidence="1">Membrane</location>
    </subcellularLocation>
</comment>
<reference evidence="7 8" key="1">
    <citation type="journal article" date="2008" name="Nature">
        <title>The genome of the model beetle and pest Tribolium castaneum.</title>
        <authorList>
            <consortium name="Tribolium Genome Sequencing Consortium"/>
            <person name="Richards S."/>
            <person name="Gibbs R.A."/>
            <person name="Weinstock G.M."/>
            <person name="Brown S.J."/>
            <person name="Denell R."/>
            <person name="Beeman R.W."/>
            <person name="Gibbs R."/>
            <person name="Beeman R.W."/>
            <person name="Brown S.J."/>
            <person name="Bucher G."/>
            <person name="Friedrich M."/>
            <person name="Grimmelikhuijzen C.J."/>
            <person name="Klingler M."/>
            <person name="Lorenzen M."/>
            <person name="Richards S."/>
            <person name="Roth S."/>
            <person name="Schroder R."/>
            <person name="Tautz D."/>
            <person name="Zdobnov E.M."/>
            <person name="Muzny D."/>
            <person name="Gibbs R.A."/>
            <person name="Weinstock G.M."/>
            <person name="Attaway T."/>
            <person name="Bell S."/>
            <person name="Buhay C.J."/>
            <person name="Chandrabose M.N."/>
            <person name="Chavez D."/>
            <person name="Clerk-Blankenburg K.P."/>
            <person name="Cree A."/>
            <person name="Dao M."/>
            <person name="Davis C."/>
            <person name="Chacko J."/>
            <person name="Dinh H."/>
            <person name="Dugan-Rocha S."/>
            <person name="Fowler G."/>
            <person name="Garner T.T."/>
            <person name="Garnes J."/>
            <person name="Gnirke A."/>
            <person name="Hawes A."/>
            <person name="Hernandez J."/>
            <person name="Hines S."/>
            <person name="Holder M."/>
            <person name="Hume J."/>
            <person name="Jhangiani S.N."/>
            <person name="Joshi V."/>
            <person name="Khan Z.M."/>
            <person name="Jackson L."/>
            <person name="Kovar C."/>
            <person name="Kowis A."/>
            <person name="Lee S."/>
            <person name="Lewis L.R."/>
            <person name="Margolis J."/>
            <person name="Morgan M."/>
            <person name="Nazareth L.V."/>
            <person name="Nguyen N."/>
            <person name="Okwuonu G."/>
            <person name="Parker D."/>
            <person name="Richards S."/>
            <person name="Ruiz S.J."/>
            <person name="Santibanez J."/>
            <person name="Savard J."/>
            <person name="Scherer S.E."/>
            <person name="Schneider B."/>
            <person name="Sodergren E."/>
            <person name="Tautz D."/>
            <person name="Vattahil S."/>
            <person name="Villasana D."/>
            <person name="White C.S."/>
            <person name="Wright R."/>
            <person name="Park Y."/>
            <person name="Beeman R.W."/>
            <person name="Lord J."/>
            <person name="Oppert B."/>
            <person name="Lorenzen M."/>
            <person name="Brown S."/>
            <person name="Wang L."/>
            <person name="Savard J."/>
            <person name="Tautz D."/>
            <person name="Richards S."/>
            <person name="Weinstock G."/>
            <person name="Gibbs R.A."/>
            <person name="Liu Y."/>
            <person name="Worley K."/>
            <person name="Weinstock G."/>
            <person name="Elsik C.G."/>
            <person name="Reese J.T."/>
            <person name="Elhaik E."/>
            <person name="Landan G."/>
            <person name="Graur D."/>
            <person name="Arensburger P."/>
            <person name="Atkinson P."/>
            <person name="Beeman R.W."/>
            <person name="Beidler J."/>
            <person name="Brown S.J."/>
            <person name="Demuth J.P."/>
            <person name="Drury D.W."/>
            <person name="Du Y.Z."/>
            <person name="Fujiwara H."/>
            <person name="Lorenzen M."/>
            <person name="Maselli V."/>
            <person name="Osanai M."/>
            <person name="Park Y."/>
            <person name="Robertson H.M."/>
            <person name="Tu Z."/>
            <person name="Wang J.J."/>
            <person name="Wang S."/>
            <person name="Richards S."/>
            <person name="Song H."/>
            <person name="Zhang L."/>
            <person name="Sodergren E."/>
            <person name="Werner D."/>
            <person name="Stanke M."/>
            <person name="Morgenstern B."/>
            <person name="Solovyev V."/>
            <person name="Kosarev P."/>
            <person name="Brown G."/>
            <person name="Chen H.C."/>
            <person name="Ermolaeva O."/>
            <person name="Hlavina W."/>
            <person name="Kapustin Y."/>
            <person name="Kiryutin B."/>
            <person name="Kitts P."/>
            <person name="Maglott D."/>
            <person name="Pruitt K."/>
            <person name="Sapojnikov V."/>
            <person name="Souvorov A."/>
            <person name="Mackey A.J."/>
            <person name="Waterhouse R.M."/>
            <person name="Wyder S."/>
            <person name="Zdobnov E.M."/>
            <person name="Zdobnov E.M."/>
            <person name="Wyder S."/>
            <person name="Kriventseva E.V."/>
            <person name="Kadowaki T."/>
            <person name="Bork P."/>
            <person name="Aranda M."/>
            <person name="Bao R."/>
            <person name="Beermann A."/>
            <person name="Berns N."/>
            <person name="Bolognesi R."/>
            <person name="Bonneton F."/>
            <person name="Bopp D."/>
            <person name="Brown S.J."/>
            <person name="Bucher G."/>
            <person name="Butts T."/>
            <person name="Chaumot A."/>
            <person name="Denell R.E."/>
            <person name="Ferrier D.E."/>
            <person name="Friedrich M."/>
            <person name="Gordon C.M."/>
            <person name="Jindra M."/>
            <person name="Klingler M."/>
            <person name="Lan Q."/>
            <person name="Lattorff H.M."/>
            <person name="Laudet V."/>
            <person name="von Levetsow C."/>
            <person name="Liu Z."/>
            <person name="Lutz R."/>
            <person name="Lynch J.A."/>
            <person name="da Fonseca R.N."/>
            <person name="Posnien N."/>
            <person name="Reuter R."/>
            <person name="Roth S."/>
            <person name="Savard J."/>
            <person name="Schinko J.B."/>
            <person name="Schmitt C."/>
            <person name="Schoppmeier M."/>
            <person name="Schroder R."/>
            <person name="Shippy T.D."/>
            <person name="Simonnet F."/>
            <person name="Marques-Souza H."/>
            <person name="Tautz D."/>
            <person name="Tomoyasu Y."/>
            <person name="Trauner J."/>
            <person name="Van der Zee M."/>
            <person name="Vervoort M."/>
            <person name="Wittkopp N."/>
            <person name="Wimmer E.A."/>
            <person name="Yang X."/>
            <person name="Jones A.K."/>
            <person name="Sattelle D.B."/>
            <person name="Ebert P.R."/>
            <person name="Nelson D."/>
            <person name="Scott J.G."/>
            <person name="Beeman R.W."/>
            <person name="Muthukrishnan S."/>
            <person name="Kramer K.J."/>
            <person name="Arakane Y."/>
            <person name="Beeman R.W."/>
            <person name="Zhu Q."/>
            <person name="Hogenkamp D."/>
            <person name="Dixit R."/>
            <person name="Oppert B."/>
            <person name="Jiang H."/>
            <person name="Zou Z."/>
            <person name="Marshall J."/>
            <person name="Elpidina E."/>
            <person name="Vinokurov K."/>
            <person name="Oppert C."/>
            <person name="Zou Z."/>
            <person name="Evans J."/>
            <person name="Lu Z."/>
            <person name="Zhao P."/>
            <person name="Sumathipala N."/>
            <person name="Altincicek B."/>
            <person name="Vilcinskas A."/>
            <person name="Williams M."/>
            <person name="Hultmark D."/>
            <person name="Hetru C."/>
            <person name="Jiang H."/>
            <person name="Grimmelikhuijzen C.J."/>
            <person name="Hauser F."/>
            <person name="Cazzamali G."/>
            <person name="Williamson M."/>
            <person name="Park Y."/>
            <person name="Li B."/>
            <person name="Tanaka Y."/>
            <person name="Predel R."/>
            <person name="Neupert S."/>
            <person name="Schachtner J."/>
            <person name="Verleyen P."/>
            <person name="Raible F."/>
            <person name="Bork P."/>
            <person name="Friedrich M."/>
            <person name="Walden K.K."/>
            <person name="Robertson H.M."/>
            <person name="Angeli S."/>
            <person name="Foret S."/>
            <person name="Bucher G."/>
            <person name="Schuetz S."/>
            <person name="Maleszka R."/>
            <person name="Wimmer E.A."/>
            <person name="Beeman R.W."/>
            <person name="Lorenzen M."/>
            <person name="Tomoyasu Y."/>
            <person name="Miller S.C."/>
            <person name="Grossmann D."/>
            <person name="Bucher G."/>
        </authorList>
    </citation>
    <scope>NUCLEOTIDE SEQUENCE [LARGE SCALE GENOMIC DNA]</scope>
    <source>
        <strain evidence="7 8">Georgia GA2</strain>
    </source>
</reference>
<evidence type="ECO:0000256" key="6">
    <source>
        <dbReference type="SAM" id="Phobius"/>
    </source>
</evidence>
<feature type="transmembrane region" description="Helical" evidence="6">
    <location>
        <begin position="294"/>
        <end position="316"/>
    </location>
</feature>
<keyword evidence="6" id="KW-1133">Transmembrane helix</keyword>
<feature type="transmembrane region" description="Helical" evidence="6">
    <location>
        <begin position="223"/>
        <end position="246"/>
    </location>
</feature>
<dbReference type="PANTHER" id="PTHR10414">
    <property type="entry name" value="ETHANOLAMINEPHOSPHOTRANSFERASE"/>
    <property type="match status" value="1"/>
</dbReference>
<proteinExistence type="inferred from homology"/>
<dbReference type="GO" id="GO:0004307">
    <property type="term" value="F:ethanolaminephosphotransferase activity"/>
    <property type="evidence" value="ECO:0000318"/>
    <property type="project" value="GO_Central"/>
</dbReference>
<dbReference type="Pfam" id="PF01066">
    <property type="entry name" value="CDP-OH_P_transf"/>
    <property type="match status" value="1"/>
</dbReference>
<dbReference type="PIRSF" id="PIRSF015665">
    <property type="entry name" value="CHOPT"/>
    <property type="match status" value="1"/>
</dbReference>
<keyword evidence="3 5" id="KW-0808">Transferase</keyword>
<feature type="transmembrane region" description="Helical" evidence="6">
    <location>
        <begin position="87"/>
        <end position="105"/>
    </location>
</feature>
<dbReference type="Gene3D" id="1.20.120.1760">
    <property type="match status" value="1"/>
</dbReference>
<keyword evidence="6" id="KW-0812">Transmembrane</keyword>
<dbReference type="GO" id="GO:0005794">
    <property type="term" value="C:Golgi apparatus"/>
    <property type="evidence" value="ECO:0000318"/>
    <property type="project" value="GO_Central"/>
</dbReference>
<dbReference type="InterPro" id="IPR000462">
    <property type="entry name" value="CDP-OH_P_trans"/>
</dbReference>
<dbReference type="InterPro" id="IPR043130">
    <property type="entry name" value="CDP-OH_PTrfase_TM_dom"/>
</dbReference>
<dbReference type="FunFam" id="1.20.120.1760:FF:000016">
    <property type="entry name" value="ethanolaminephosphotransferase 1"/>
    <property type="match status" value="1"/>
</dbReference>
<dbReference type="OMA" id="RMYFILW"/>
<accession>A0A139WET6</accession>
<protein>
    <submittedName>
        <fullName evidence="7">Ethanolaminephosphotransferase 1-like Protein</fullName>
    </submittedName>
</protein>
<dbReference type="OrthoDB" id="196717at2759"/>
<feature type="transmembrane region" description="Helical" evidence="6">
    <location>
        <begin position="266"/>
        <end position="282"/>
    </location>
</feature>
<keyword evidence="4 6" id="KW-0472">Membrane</keyword>
<evidence type="ECO:0000313" key="8">
    <source>
        <dbReference type="Proteomes" id="UP000007266"/>
    </source>
</evidence>
<dbReference type="KEGG" id="tca:663101"/>
<feature type="transmembrane region" description="Helical" evidence="6">
    <location>
        <begin position="322"/>
        <end position="340"/>
    </location>
</feature>
<evidence type="ECO:0000256" key="1">
    <source>
        <dbReference type="ARBA" id="ARBA00004370"/>
    </source>
</evidence>
<comment type="similarity">
    <text evidence="2 5">Belongs to the CDP-alcohol phosphatidyltransferase class-I family.</text>
</comment>
<feature type="transmembrane region" description="Helical" evidence="6">
    <location>
        <begin position="191"/>
        <end position="211"/>
    </location>
</feature>
<dbReference type="PROSITE" id="PS00379">
    <property type="entry name" value="CDP_ALCOHOL_P_TRANSF"/>
    <property type="match status" value="1"/>
</dbReference>
<evidence type="ECO:0000256" key="5">
    <source>
        <dbReference type="RuleBase" id="RU003750"/>
    </source>
</evidence>
<dbReference type="GO" id="GO:0006646">
    <property type="term" value="P:phosphatidylethanolamine biosynthetic process"/>
    <property type="evidence" value="ECO:0000318"/>
    <property type="project" value="GO_Central"/>
</dbReference>
<evidence type="ECO:0000256" key="3">
    <source>
        <dbReference type="ARBA" id="ARBA00022679"/>
    </source>
</evidence>
<dbReference type="InterPro" id="IPR048254">
    <property type="entry name" value="CDP_ALCOHOL_P_TRANSF_CS"/>
</dbReference>
<dbReference type="InParanoid" id="A0A139WET6"/>
<evidence type="ECO:0000313" key="7">
    <source>
        <dbReference type="EMBL" id="KYB26463.1"/>
    </source>
</evidence>
<keyword evidence="8" id="KW-1185">Reference proteome</keyword>
<dbReference type="Proteomes" id="UP000007266">
    <property type="component" value="Linkage group 7"/>
</dbReference>
<sequence length="388" mass="44906">MEVEYLTKEQLVGFDKYKYSCKDTGPLSLYVMHPFWNWLVQFFPRWVAPNLMTFSGFVFAVLTFFLFTWKDYSFYASDPNHPDYPALPKWTFTVAAIFLFLAYTLDGIDGKQARRTGSSGPLGELFDHGLDSFTAGLIPVSAYSLFGRGSRYSIIPFRMFFILWNILYNFYLSHWEKYNTGVLFLPWGYDFSMWATILMFLIAGVTGHESWQFVLPGGITTGLMFEILIYNMALVTNIPVILYNIYVSYKEKTGHMRTFGEAMRPLVPVTLFFFITLMWVIYSPGNIIERDPRAVFVIISTIFSNICCRLIVAQMSNTRCEIFNWVLVPTTFIIFLCVWLKSPVIELLLTYILCILSTGAHIHYGTHVVQQMCKHLRINCFSIKKSSD</sequence>
<evidence type="ECO:0000256" key="2">
    <source>
        <dbReference type="ARBA" id="ARBA00010441"/>
    </source>
</evidence>
<gene>
    <name evidence="7" type="primary">AUGUSTUS-3.0.2_31204</name>
    <name evidence="7" type="ORF">TcasGA2_TC031204</name>
</gene>
<organism evidence="7 8">
    <name type="scientific">Tribolium castaneum</name>
    <name type="common">Red flour beetle</name>
    <dbReference type="NCBI Taxonomy" id="7070"/>
    <lineage>
        <taxon>Eukaryota</taxon>
        <taxon>Metazoa</taxon>
        <taxon>Ecdysozoa</taxon>
        <taxon>Arthropoda</taxon>
        <taxon>Hexapoda</taxon>
        <taxon>Insecta</taxon>
        <taxon>Pterygota</taxon>
        <taxon>Neoptera</taxon>
        <taxon>Endopterygota</taxon>
        <taxon>Coleoptera</taxon>
        <taxon>Polyphaga</taxon>
        <taxon>Cucujiformia</taxon>
        <taxon>Tenebrionidae</taxon>
        <taxon>Tenebrionidae incertae sedis</taxon>
        <taxon>Tribolium</taxon>
    </lineage>
</organism>
<dbReference type="GO" id="GO:0005789">
    <property type="term" value="C:endoplasmic reticulum membrane"/>
    <property type="evidence" value="ECO:0000318"/>
    <property type="project" value="GO_Central"/>
</dbReference>
<dbReference type="STRING" id="7070.A0A139WET6"/>
<dbReference type="InterPro" id="IPR014472">
    <property type="entry name" value="CHOPT"/>
</dbReference>
<feature type="transmembrane region" description="Helical" evidence="6">
    <location>
        <begin position="347"/>
        <end position="364"/>
    </location>
</feature>
<dbReference type="FunCoup" id="A0A139WET6">
    <property type="interactions" value="1236"/>
</dbReference>
<evidence type="ECO:0000256" key="4">
    <source>
        <dbReference type="ARBA" id="ARBA00023136"/>
    </source>
</evidence>
<dbReference type="EMBL" id="KQ971354">
    <property type="protein sequence ID" value="KYB26463.1"/>
    <property type="molecule type" value="Genomic_DNA"/>
</dbReference>
<dbReference type="PANTHER" id="PTHR10414:SF71">
    <property type="entry name" value="FI05338P"/>
    <property type="match status" value="1"/>
</dbReference>